<dbReference type="STRING" id="215743.ROSMUCSMR3_01263"/>
<dbReference type="OrthoDB" id="9808602at2"/>
<feature type="domain" description="Bacterial sugar transferase" evidence="10">
    <location>
        <begin position="36"/>
        <end position="224"/>
    </location>
</feature>
<dbReference type="GO" id="GO:0005886">
    <property type="term" value="C:plasma membrane"/>
    <property type="evidence" value="ECO:0007669"/>
    <property type="project" value="UniProtKB-SubCell"/>
</dbReference>
<dbReference type="HOGENOM" id="CLU_024920_1_0_5"/>
<dbReference type="GO" id="GO:0000271">
    <property type="term" value="P:polysaccharide biosynthetic process"/>
    <property type="evidence" value="ECO:0007669"/>
    <property type="project" value="UniProtKB-KW"/>
</dbReference>
<organism evidence="11 12">
    <name type="scientific">Roseovarius mucosus DSM 17069</name>
    <dbReference type="NCBI Taxonomy" id="1288298"/>
    <lineage>
        <taxon>Bacteria</taxon>
        <taxon>Pseudomonadati</taxon>
        <taxon>Pseudomonadota</taxon>
        <taxon>Alphaproteobacteria</taxon>
        <taxon>Rhodobacterales</taxon>
        <taxon>Roseobacteraceae</taxon>
        <taxon>Roseovarius</taxon>
    </lineage>
</organism>
<comment type="similarity">
    <text evidence="2">Belongs to the bacterial sugar transferase family.</text>
</comment>
<dbReference type="EMBL" id="AONH01000010">
    <property type="protein sequence ID" value="KGM88167.1"/>
    <property type="molecule type" value="Genomic_DNA"/>
</dbReference>
<dbReference type="Proteomes" id="UP000030021">
    <property type="component" value="Unassembled WGS sequence"/>
</dbReference>
<keyword evidence="4 11" id="KW-0808">Transferase</keyword>
<evidence type="ECO:0000256" key="3">
    <source>
        <dbReference type="ARBA" id="ARBA00022475"/>
    </source>
</evidence>
<name>A0A0A0HJZ2_9RHOB</name>
<evidence type="ECO:0000256" key="2">
    <source>
        <dbReference type="ARBA" id="ARBA00006464"/>
    </source>
</evidence>
<evidence type="ECO:0000256" key="1">
    <source>
        <dbReference type="ARBA" id="ARBA00004236"/>
    </source>
</evidence>
<evidence type="ECO:0000313" key="11">
    <source>
        <dbReference type="EMBL" id="KGM88167.1"/>
    </source>
</evidence>
<dbReference type="GO" id="GO:0016780">
    <property type="term" value="F:phosphotransferase activity, for other substituted phosphate groups"/>
    <property type="evidence" value="ECO:0007669"/>
    <property type="project" value="TreeGrafter"/>
</dbReference>
<evidence type="ECO:0000256" key="5">
    <source>
        <dbReference type="ARBA" id="ARBA00022692"/>
    </source>
</evidence>
<reference evidence="11 12" key="1">
    <citation type="submission" date="2013-01" db="EMBL/GenBank/DDBJ databases">
        <authorList>
            <person name="Fiebig A."/>
            <person name="Goeker M."/>
            <person name="Klenk H.-P.P."/>
        </authorList>
    </citation>
    <scope>NUCLEOTIDE SEQUENCE [LARGE SCALE GENOMIC DNA]</scope>
    <source>
        <strain evidence="11 12">DSM 17069</strain>
    </source>
</reference>
<dbReference type="AlphaFoldDB" id="A0A0A0HJZ2"/>
<comment type="caution">
    <text evidence="11">The sequence shown here is derived from an EMBL/GenBank/DDBJ whole genome shotgun (WGS) entry which is preliminary data.</text>
</comment>
<gene>
    <name evidence="11" type="ORF">rosmuc_01862</name>
</gene>
<proteinExistence type="inferred from homology"/>
<keyword evidence="3" id="KW-1003">Cell membrane</keyword>
<evidence type="ECO:0000259" key="10">
    <source>
        <dbReference type="Pfam" id="PF02397"/>
    </source>
</evidence>
<sequence>MSLRSISVPLRREDANLIQNPTVGLKSVQVYGHFFKRVLDIVIVLLAAPAVLTVVLALCVLIARDGASPFYSQDRVGKNGRIFRMWKLRSMVLNADEQLESYLAANPARRLEWDEHQKLRHDPRITRIGRLIRKTSLDELPQLWNVLIGDMSIVGPRPMMPNQKALYPARGYYALRPGITGYWQISVRNESSFAERAQFDTKYLRELSLWTDLRVMLCTFRVVLSGTGC</sequence>
<evidence type="ECO:0000256" key="4">
    <source>
        <dbReference type="ARBA" id="ARBA00022679"/>
    </source>
</evidence>
<evidence type="ECO:0000256" key="6">
    <source>
        <dbReference type="ARBA" id="ARBA00022989"/>
    </source>
</evidence>
<dbReference type="PANTHER" id="PTHR30576">
    <property type="entry name" value="COLANIC BIOSYNTHESIS UDP-GLUCOSE LIPID CARRIER TRANSFERASE"/>
    <property type="match status" value="1"/>
</dbReference>
<evidence type="ECO:0000256" key="8">
    <source>
        <dbReference type="ARBA" id="ARBA00023169"/>
    </source>
</evidence>
<keyword evidence="8" id="KW-0270">Exopolysaccharide synthesis</keyword>
<evidence type="ECO:0000256" key="7">
    <source>
        <dbReference type="ARBA" id="ARBA00023136"/>
    </source>
</evidence>
<dbReference type="PANTHER" id="PTHR30576:SF4">
    <property type="entry name" value="UNDECAPRENYL-PHOSPHATE GALACTOSE PHOSPHOTRANSFERASE"/>
    <property type="match status" value="1"/>
</dbReference>
<dbReference type="InterPro" id="IPR003362">
    <property type="entry name" value="Bact_transf"/>
</dbReference>
<dbReference type="RefSeq" id="WP_037272503.1">
    <property type="nucleotide sequence ID" value="NZ_KN293979.1"/>
</dbReference>
<evidence type="ECO:0000256" key="9">
    <source>
        <dbReference type="SAM" id="Phobius"/>
    </source>
</evidence>
<comment type="subcellular location">
    <subcellularLocation>
        <location evidence="1">Cell membrane</location>
    </subcellularLocation>
</comment>
<accession>A0A0A0HJZ2</accession>
<feature type="transmembrane region" description="Helical" evidence="9">
    <location>
        <begin position="41"/>
        <end position="63"/>
    </location>
</feature>
<protein>
    <submittedName>
        <fullName evidence="11">Sugar transferase involved in lipopolysaccharide synthesis</fullName>
    </submittedName>
</protein>
<dbReference type="Pfam" id="PF02397">
    <property type="entry name" value="Bac_transf"/>
    <property type="match status" value="1"/>
</dbReference>
<dbReference type="eggNOG" id="COG2148">
    <property type="taxonomic scope" value="Bacteria"/>
</dbReference>
<keyword evidence="7 9" id="KW-0472">Membrane</keyword>
<evidence type="ECO:0000313" key="12">
    <source>
        <dbReference type="Proteomes" id="UP000030021"/>
    </source>
</evidence>
<dbReference type="PATRIC" id="fig|1288298.3.peg.1879"/>
<keyword evidence="5 9" id="KW-0812">Transmembrane</keyword>
<keyword evidence="6 9" id="KW-1133">Transmembrane helix</keyword>